<accession>A0ABM8BRU4</accession>
<proteinExistence type="predicted"/>
<keyword evidence="2" id="KW-1185">Reference proteome</keyword>
<organism evidence="1 2">
    <name type="scientific">Spiroplasma ixodetis</name>
    <dbReference type="NCBI Taxonomy" id="2141"/>
    <lineage>
        <taxon>Bacteria</taxon>
        <taxon>Bacillati</taxon>
        <taxon>Mycoplasmatota</taxon>
        <taxon>Mollicutes</taxon>
        <taxon>Entomoplasmatales</taxon>
        <taxon>Spiroplasmataceae</taxon>
        <taxon>Spiroplasma</taxon>
    </lineage>
</organism>
<dbReference type="Pfam" id="PF04404">
    <property type="entry name" value="ERF"/>
    <property type="match status" value="1"/>
</dbReference>
<reference evidence="1 2" key="1">
    <citation type="journal article" date="2022" name="Front. Microbiol.">
        <title>Male-killing mechanisms vary between Spiroplasma species.</title>
        <authorList>
            <person name="Arai H."/>
            <person name="Inoue M."/>
            <person name="Kageyama D."/>
        </authorList>
    </citation>
    <scope>NUCLEOTIDE SEQUENCE [LARGE SCALE GENOMIC DNA]</scope>
    <source>
        <strain evidence="2">sHm</strain>
    </source>
</reference>
<sequence length="129" mass="15282">MWGEVRKKILKLQLEIGSTPKNGFNTHGNYKYWLLSDIFNKVKLLCKELNIVITHEDILTTDRKINYLETKEVEITYFKRYTIIDLDNNKEIDLDNEKEIKYFDILACAKNKDVAKAKGSAETYAYRYF</sequence>
<dbReference type="EMBL" id="AP026933">
    <property type="protein sequence ID" value="BDT02567.1"/>
    <property type="molecule type" value="Genomic_DNA"/>
</dbReference>
<evidence type="ECO:0000313" key="2">
    <source>
        <dbReference type="Proteomes" id="UP001163387"/>
    </source>
</evidence>
<gene>
    <name evidence="1" type="ORF">SHM_02130</name>
</gene>
<evidence type="ECO:0000313" key="1">
    <source>
        <dbReference type="EMBL" id="BDT02567.1"/>
    </source>
</evidence>
<dbReference type="Proteomes" id="UP001163387">
    <property type="component" value="Chromosome"/>
</dbReference>
<name>A0ABM8BRU4_9MOLU</name>
<dbReference type="InterPro" id="IPR007499">
    <property type="entry name" value="ERF_bacteria_virus"/>
</dbReference>
<protein>
    <submittedName>
        <fullName evidence="1">Uncharacterized protein</fullName>
    </submittedName>
</protein>
<dbReference type="RefSeq" id="WP_281748889.1">
    <property type="nucleotide sequence ID" value="NZ_AP026933.1"/>
</dbReference>